<feature type="domain" description="F-box" evidence="1">
    <location>
        <begin position="1"/>
        <end position="47"/>
    </location>
</feature>
<dbReference type="AlphaFoldDB" id="A0A8H6Y609"/>
<keyword evidence="3" id="KW-1185">Reference proteome</keyword>
<evidence type="ECO:0000313" key="3">
    <source>
        <dbReference type="Proteomes" id="UP000620124"/>
    </source>
</evidence>
<sequence>MPFSMFPLDVVLEVMGWCSPIDILNVRATSRLFWNLIAHNPSLWRLARANVLLDFNLPGAAVSEAWLATYVFAPGPCAVCRRRTTELPLSFSLEIRLCSDSCGFHLLKSDPEHFHRSLPRVLVSRPDPGNILHIRHFLAFFALPYLEGTRGAEHLSIDDFTRLYRPSLVRAVVARPRVELPTQTQAAVLPPRSLRILQTTSLGDFMEMTETLVATMTQYRARRRVVQEKNRAFLAVLAHREGLTFDQLAASPTLGYHFNVFARDLTLFSGHAWSVIREVCLAEATQRMPANGRCPFCPRRRLIPTDRQLRQHIEAQHQEEHVYMLLKHHLCTLCPPGSSVYTWKNLKRHIEQKHPERPSI</sequence>
<dbReference type="SMART" id="SM00256">
    <property type="entry name" value="FBOX"/>
    <property type="match status" value="1"/>
</dbReference>
<dbReference type="InterPro" id="IPR036047">
    <property type="entry name" value="F-box-like_dom_sf"/>
</dbReference>
<evidence type="ECO:0000259" key="1">
    <source>
        <dbReference type="PROSITE" id="PS50181"/>
    </source>
</evidence>
<name>A0A8H6Y609_9AGAR</name>
<dbReference type="InterPro" id="IPR001810">
    <property type="entry name" value="F-box_dom"/>
</dbReference>
<dbReference type="OrthoDB" id="2322499at2759"/>
<reference evidence="2" key="1">
    <citation type="submission" date="2020-05" db="EMBL/GenBank/DDBJ databases">
        <title>Mycena genomes resolve the evolution of fungal bioluminescence.</title>
        <authorList>
            <person name="Tsai I.J."/>
        </authorList>
    </citation>
    <scope>NUCLEOTIDE SEQUENCE</scope>
    <source>
        <strain evidence="2">CCC161011</strain>
    </source>
</reference>
<proteinExistence type="predicted"/>
<dbReference type="Proteomes" id="UP000620124">
    <property type="component" value="Unassembled WGS sequence"/>
</dbReference>
<dbReference type="EMBL" id="JACAZI010000009">
    <property type="protein sequence ID" value="KAF7352492.1"/>
    <property type="molecule type" value="Genomic_DNA"/>
</dbReference>
<dbReference type="PROSITE" id="PS50181">
    <property type="entry name" value="FBOX"/>
    <property type="match status" value="1"/>
</dbReference>
<protein>
    <submittedName>
        <fullName evidence="2">F-box domain-containing protein</fullName>
    </submittedName>
</protein>
<dbReference type="SUPFAM" id="SSF81383">
    <property type="entry name" value="F-box domain"/>
    <property type="match status" value="1"/>
</dbReference>
<accession>A0A8H6Y609</accession>
<comment type="caution">
    <text evidence="2">The sequence shown here is derived from an EMBL/GenBank/DDBJ whole genome shotgun (WGS) entry which is preliminary data.</text>
</comment>
<evidence type="ECO:0000313" key="2">
    <source>
        <dbReference type="EMBL" id="KAF7352492.1"/>
    </source>
</evidence>
<gene>
    <name evidence="2" type="ORF">MVEN_01214100</name>
</gene>
<organism evidence="2 3">
    <name type="scientific">Mycena venus</name>
    <dbReference type="NCBI Taxonomy" id="2733690"/>
    <lineage>
        <taxon>Eukaryota</taxon>
        <taxon>Fungi</taxon>
        <taxon>Dikarya</taxon>
        <taxon>Basidiomycota</taxon>
        <taxon>Agaricomycotina</taxon>
        <taxon>Agaricomycetes</taxon>
        <taxon>Agaricomycetidae</taxon>
        <taxon>Agaricales</taxon>
        <taxon>Marasmiineae</taxon>
        <taxon>Mycenaceae</taxon>
        <taxon>Mycena</taxon>
    </lineage>
</organism>